<dbReference type="PRINTS" id="PR00420">
    <property type="entry name" value="RNGMNOXGNASE"/>
</dbReference>
<keyword evidence="6" id="KW-1185">Reference proteome</keyword>
<dbReference type="PANTHER" id="PTHR46720:SF3">
    <property type="entry name" value="FAD-BINDING DOMAIN-CONTAINING PROTEIN-RELATED"/>
    <property type="match status" value="1"/>
</dbReference>
<proteinExistence type="predicted"/>
<dbReference type="GO" id="GO:0016491">
    <property type="term" value="F:oxidoreductase activity"/>
    <property type="evidence" value="ECO:0007669"/>
    <property type="project" value="UniProtKB-KW"/>
</dbReference>
<dbReference type="InterPro" id="IPR051104">
    <property type="entry name" value="FAD_monoxygenase"/>
</dbReference>
<dbReference type="FunFam" id="3.50.50.60:FF:000153">
    <property type="entry name" value="Salicylate hydroxylase, putative"/>
    <property type="match status" value="1"/>
</dbReference>
<dbReference type="EMBL" id="KN832870">
    <property type="protein sequence ID" value="KIN08987.1"/>
    <property type="molecule type" value="Genomic_DNA"/>
</dbReference>
<dbReference type="Gene3D" id="3.50.50.60">
    <property type="entry name" value="FAD/NAD(P)-binding domain"/>
    <property type="match status" value="1"/>
</dbReference>
<sequence>MPGAVANDQSFDVAIVGGGIIGLVLATGLIKRNLNVKVYEQARGFREIGAGVAFTANTMRCMNLLDPQIVEGLKRASTSNKDPNNPDNALQWVDGYNHDSADPNSTSEKLLFKLVPEAFQGCHRAHLLNELVKLIPEAVVKFNKRLDTCIDRGDDEKLLLNFHDGTTTEVDAVIGCDGVKSRVRELILGEDNPASYPHFSHKVAFRSLIPMDQAEAAVGAYKARNWHMHLGPGVHILHFPVANQTLMNFVAFVTDPQDWPSSEIMTAPATKAEVVEAFADWGPAVRAITNLLPDELDKWAMFDTYDYPAPTYTCGRVCIAGDAAHASTPHLGAGAGVGIEDALALATVLEKVTSTLQSSTDVVSAKAKALRAAFNAYDAVRRERSQDFVHLSRNICDTFEWANPETGSDTEKCFQEIKARFHKIWYFDIQGMLRDVADEYERQLTTARGWTESKI</sequence>
<dbReference type="PANTHER" id="PTHR46720">
    <property type="entry name" value="HYDROXYLASE, PUTATIVE (AFU_ORTHOLOGUE AFUA_3G01460)-RELATED"/>
    <property type="match status" value="1"/>
</dbReference>
<dbReference type="GO" id="GO:0071949">
    <property type="term" value="F:FAD binding"/>
    <property type="evidence" value="ECO:0007669"/>
    <property type="project" value="InterPro"/>
</dbReference>
<evidence type="ECO:0000256" key="1">
    <source>
        <dbReference type="ARBA" id="ARBA00022630"/>
    </source>
</evidence>
<dbReference type="OrthoDB" id="10021397at2759"/>
<dbReference type="InParanoid" id="A0A0C3I3M5"/>
<dbReference type="InterPro" id="IPR036188">
    <property type="entry name" value="FAD/NAD-bd_sf"/>
</dbReference>
<dbReference type="SUPFAM" id="SSF54373">
    <property type="entry name" value="FAD-linked reductases, C-terminal domain"/>
    <property type="match status" value="1"/>
</dbReference>
<name>A0A0C3I3M5_OIDMZ</name>
<organism evidence="5 6">
    <name type="scientific">Oidiodendron maius (strain Zn)</name>
    <dbReference type="NCBI Taxonomy" id="913774"/>
    <lineage>
        <taxon>Eukaryota</taxon>
        <taxon>Fungi</taxon>
        <taxon>Dikarya</taxon>
        <taxon>Ascomycota</taxon>
        <taxon>Pezizomycotina</taxon>
        <taxon>Leotiomycetes</taxon>
        <taxon>Leotiomycetes incertae sedis</taxon>
        <taxon>Myxotrichaceae</taxon>
        <taxon>Oidiodendron</taxon>
    </lineage>
</organism>
<accession>A0A0C3I3M5</accession>
<reference evidence="5 6" key="1">
    <citation type="submission" date="2014-04" db="EMBL/GenBank/DDBJ databases">
        <authorList>
            <consortium name="DOE Joint Genome Institute"/>
            <person name="Kuo A."/>
            <person name="Martino E."/>
            <person name="Perotto S."/>
            <person name="Kohler A."/>
            <person name="Nagy L.G."/>
            <person name="Floudas D."/>
            <person name="Copeland A."/>
            <person name="Barry K.W."/>
            <person name="Cichocki N."/>
            <person name="Veneault-Fourrey C."/>
            <person name="LaButti K."/>
            <person name="Lindquist E.A."/>
            <person name="Lipzen A."/>
            <person name="Lundell T."/>
            <person name="Morin E."/>
            <person name="Murat C."/>
            <person name="Sun H."/>
            <person name="Tunlid A."/>
            <person name="Henrissat B."/>
            <person name="Grigoriev I.V."/>
            <person name="Hibbett D.S."/>
            <person name="Martin F."/>
            <person name="Nordberg H.P."/>
            <person name="Cantor M.N."/>
            <person name="Hua S.X."/>
        </authorList>
    </citation>
    <scope>NUCLEOTIDE SEQUENCE [LARGE SCALE GENOMIC DNA]</scope>
    <source>
        <strain evidence="5 6">Zn</strain>
    </source>
</reference>
<dbReference type="SUPFAM" id="SSF51905">
    <property type="entry name" value="FAD/NAD(P)-binding domain"/>
    <property type="match status" value="1"/>
</dbReference>
<reference evidence="6" key="2">
    <citation type="submission" date="2015-01" db="EMBL/GenBank/DDBJ databases">
        <title>Evolutionary Origins and Diversification of the Mycorrhizal Mutualists.</title>
        <authorList>
            <consortium name="DOE Joint Genome Institute"/>
            <consortium name="Mycorrhizal Genomics Consortium"/>
            <person name="Kohler A."/>
            <person name="Kuo A."/>
            <person name="Nagy L.G."/>
            <person name="Floudas D."/>
            <person name="Copeland A."/>
            <person name="Barry K.W."/>
            <person name="Cichocki N."/>
            <person name="Veneault-Fourrey C."/>
            <person name="LaButti K."/>
            <person name="Lindquist E.A."/>
            <person name="Lipzen A."/>
            <person name="Lundell T."/>
            <person name="Morin E."/>
            <person name="Murat C."/>
            <person name="Riley R."/>
            <person name="Ohm R."/>
            <person name="Sun H."/>
            <person name="Tunlid A."/>
            <person name="Henrissat B."/>
            <person name="Grigoriev I.V."/>
            <person name="Hibbett D.S."/>
            <person name="Martin F."/>
        </authorList>
    </citation>
    <scope>NUCLEOTIDE SEQUENCE [LARGE SCALE GENOMIC DNA]</scope>
    <source>
        <strain evidence="6">Zn</strain>
    </source>
</reference>
<evidence type="ECO:0000259" key="4">
    <source>
        <dbReference type="Pfam" id="PF01494"/>
    </source>
</evidence>
<dbReference type="Pfam" id="PF01494">
    <property type="entry name" value="FAD_binding_3"/>
    <property type="match status" value="1"/>
</dbReference>
<dbReference type="InterPro" id="IPR002938">
    <property type="entry name" value="FAD-bd"/>
</dbReference>
<dbReference type="STRING" id="913774.A0A0C3I3M5"/>
<gene>
    <name evidence="5" type="ORF">OIDMADRAFT_37932</name>
</gene>
<dbReference type="GO" id="GO:0044550">
    <property type="term" value="P:secondary metabolite biosynthetic process"/>
    <property type="evidence" value="ECO:0007669"/>
    <property type="project" value="UniProtKB-ARBA"/>
</dbReference>
<dbReference type="AlphaFoldDB" id="A0A0C3I3M5"/>
<dbReference type="Proteomes" id="UP000054321">
    <property type="component" value="Unassembled WGS sequence"/>
</dbReference>
<evidence type="ECO:0000313" key="5">
    <source>
        <dbReference type="EMBL" id="KIN08987.1"/>
    </source>
</evidence>
<keyword evidence="2" id="KW-0274">FAD</keyword>
<feature type="domain" description="FAD-binding" evidence="4">
    <location>
        <begin position="11"/>
        <end position="354"/>
    </location>
</feature>
<keyword evidence="3" id="KW-0560">Oxidoreductase</keyword>
<evidence type="ECO:0000256" key="2">
    <source>
        <dbReference type="ARBA" id="ARBA00022827"/>
    </source>
</evidence>
<dbReference type="HOGENOM" id="CLU_009665_6_3_1"/>
<protein>
    <recommendedName>
        <fullName evidence="4">FAD-binding domain-containing protein</fullName>
    </recommendedName>
</protein>
<evidence type="ECO:0000313" key="6">
    <source>
        <dbReference type="Proteomes" id="UP000054321"/>
    </source>
</evidence>
<evidence type="ECO:0000256" key="3">
    <source>
        <dbReference type="ARBA" id="ARBA00023002"/>
    </source>
</evidence>
<keyword evidence="1" id="KW-0285">Flavoprotein</keyword>